<organism evidence="3 4">
    <name type="scientific">Viridibacterium curvum</name>
    <dbReference type="NCBI Taxonomy" id="1101404"/>
    <lineage>
        <taxon>Bacteria</taxon>
        <taxon>Pseudomonadati</taxon>
        <taxon>Pseudomonadota</taxon>
        <taxon>Betaproteobacteria</taxon>
        <taxon>Rhodocyclales</taxon>
        <taxon>Rhodocyclaceae</taxon>
        <taxon>Viridibacterium</taxon>
    </lineage>
</organism>
<evidence type="ECO:0000259" key="2">
    <source>
        <dbReference type="PROSITE" id="PS50157"/>
    </source>
</evidence>
<reference evidence="4" key="1">
    <citation type="journal article" date="2019" name="Int. J. Syst. Evol. Microbiol.">
        <title>The Global Catalogue of Microorganisms (GCM) 10K type strain sequencing project: providing services to taxonomists for standard genome sequencing and annotation.</title>
        <authorList>
            <consortium name="The Broad Institute Genomics Platform"/>
            <consortium name="The Broad Institute Genome Sequencing Center for Infectious Disease"/>
            <person name="Wu L."/>
            <person name="Ma J."/>
        </authorList>
    </citation>
    <scope>NUCLEOTIDE SEQUENCE [LARGE SCALE GENOMIC DNA]</scope>
    <source>
        <strain evidence="4">JCM 18715</strain>
    </source>
</reference>
<dbReference type="InterPro" id="IPR025235">
    <property type="entry name" value="DUF4178"/>
</dbReference>
<dbReference type="Proteomes" id="UP001500547">
    <property type="component" value="Unassembled WGS sequence"/>
</dbReference>
<keyword evidence="4" id="KW-1185">Reference proteome</keyword>
<evidence type="ECO:0000313" key="3">
    <source>
        <dbReference type="EMBL" id="GAA5165718.1"/>
    </source>
</evidence>
<accession>A0ABP9QQK8</accession>
<sequence length="500" mass="54729">MYQTACPACGAPVSFRSAASVMAVCSYCQSTLIRDADSVRDIGKMSAVLEDWSRIQIGTSGIFLGVNFTIVGRLQLVYENGFWNEWHAVLDDGSSAWLSDAGGQYVITAAAKTQPQLPPFERLTPGGSLQFEGTPYIAADVRTARCTGGQGELPFKAGPGWEARVADFRSGNLFLTLDYSDTTPVAYVGKSVTLESLKCQMLRTADQIAQSAGKLPGSVANLECPSCGASIAYRAGLAQHLICQVCHAEVSPDPQAQGGTDRFSVLAKHEELEARQTTLSLGDKAQIQNVTWTLIGVLERSEVGEDDSTWIEYLLHNPDKGLKWLVETSEGWDLVEVLDEWPGTTAGDGVKLRGLQYRKTFTYDAEVTWAAGAFNWRVHVGDRVTITDYKAGDQSLSAERDTQELTWSLAKRVQTQAVLRWFGKQADAAPRQALSNRQASREVDTRTWCRNAAVYATLGLGAVNAPALFMDNTNLIWPILGIVALWYPLFKFSDQLEDDD</sequence>
<evidence type="ECO:0000256" key="1">
    <source>
        <dbReference type="PROSITE-ProRule" id="PRU00042"/>
    </source>
</evidence>
<feature type="domain" description="C2H2-type" evidence="2">
    <location>
        <begin position="222"/>
        <end position="252"/>
    </location>
</feature>
<name>A0ABP9QQK8_9RHOO</name>
<dbReference type="EMBL" id="BAABLD010000008">
    <property type="protein sequence ID" value="GAA5165718.1"/>
    <property type="molecule type" value="Genomic_DNA"/>
</dbReference>
<keyword evidence="1" id="KW-0479">Metal-binding</keyword>
<comment type="caution">
    <text evidence="3">The sequence shown here is derived from an EMBL/GenBank/DDBJ whole genome shotgun (WGS) entry which is preliminary data.</text>
</comment>
<gene>
    <name evidence="3" type="ORF">GCM10025770_21710</name>
</gene>
<proteinExistence type="predicted"/>
<dbReference type="PROSITE" id="PS50157">
    <property type="entry name" value="ZINC_FINGER_C2H2_2"/>
    <property type="match status" value="1"/>
</dbReference>
<keyword evidence="1" id="KW-0863">Zinc-finger</keyword>
<dbReference type="Pfam" id="PF13785">
    <property type="entry name" value="DUF4178"/>
    <property type="match status" value="2"/>
</dbReference>
<protein>
    <recommendedName>
        <fullName evidence="2">C2H2-type domain-containing protein</fullName>
    </recommendedName>
</protein>
<keyword evidence="1" id="KW-0862">Zinc</keyword>
<dbReference type="RefSeq" id="WP_345532966.1">
    <property type="nucleotide sequence ID" value="NZ_BAABLD010000008.1"/>
</dbReference>
<evidence type="ECO:0000313" key="4">
    <source>
        <dbReference type="Proteomes" id="UP001500547"/>
    </source>
</evidence>
<dbReference type="InterPro" id="IPR013087">
    <property type="entry name" value="Znf_C2H2_type"/>
</dbReference>